<dbReference type="PANTHER" id="PTHR35010">
    <property type="entry name" value="BLL4672 PROTEIN-RELATED"/>
    <property type="match status" value="1"/>
</dbReference>
<keyword evidence="3" id="KW-1185">Reference proteome</keyword>
<dbReference type="Gene3D" id="1.10.260.40">
    <property type="entry name" value="lambda repressor-like DNA-binding domains"/>
    <property type="match status" value="1"/>
</dbReference>
<evidence type="ECO:0000313" key="3">
    <source>
        <dbReference type="Proteomes" id="UP001500363"/>
    </source>
</evidence>
<comment type="caution">
    <text evidence="2">The sequence shown here is derived from an EMBL/GenBank/DDBJ whole genome shotgun (WGS) entry which is preliminary data.</text>
</comment>
<dbReference type="Proteomes" id="UP001500363">
    <property type="component" value="Unassembled WGS sequence"/>
</dbReference>
<dbReference type="PROSITE" id="PS50943">
    <property type="entry name" value="HTH_CROC1"/>
    <property type="match status" value="1"/>
</dbReference>
<feature type="domain" description="HTH cro/C1-type" evidence="1">
    <location>
        <begin position="28"/>
        <end position="81"/>
    </location>
</feature>
<dbReference type="EMBL" id="BAAANC010000004">
    <property type="protein sequence ID" value="GAA1557960.1"/>
    <property type="molecule type" value="Genomic_DNA"/>
</dbReference>
<proteinExistence type="predicted"/>
<dbReference type="Pfam" id="PF13560">
    <property type="entry name" value="HTH_31"/>
    <property type="match status" value="1"/>
</dbReference>
<sequence length="285" mass="32632">MDRTVLADFLRSRRQALQPEDVGLPRARRRRASGLRREEVAALAGMSTDYYSRIEQQRGPQPSEQLLAAIATGLRLSQPEREHLFRIAGYAAPLMVEDHGRLSPGVRRIFEQLDGSPAEVVNHLTEKIVQNRLSTALFGDQTRWTGMRRAMAYRWFTDPETERAPFPVEDHARHSRTIVAHLLLAHTQNKSEPRLAALVGSLLHTSREFTALWHEHPVTEEDPAPLLVRHPEVGDVQLYRETLHSPDRSQHLIVYTTAPGSESEEKLRFLSLVRYELKVRPVRRS</sequence>
<reference evidence="3" key="1">
    <citation type="journal article" date="2019" name="Int. J. Syst. Evol. Microbiol.">
        <title>The Global Catalogue of Microorganisms (GCM) 10K type strain sequencing project: providing services to taxonomists for standard genome sequencing and annotation.</title>
        <authorList>
            <consortium name="The Broad Institute Genomics Platform"/>
            <consortium name="The Broad Institute Genome Sequencing Center for Infectious Disease"/>
            <person name="Wu L."/>
            <person name="Ma J."/>
        </authorList>
    </citation>
    <scope>NUCLEOTIDE SEQUENCE [LARGE SCALE GENOMIC DNA]</scope>
    <source>
        <strain evidence="3">JCM 14303</strain>
    </source>
</reference>
<organism evidence="2 3">
    <name type="scientific">Kribbella lupini</name>
    <dbReference type="NCBI Taxonomy" id="291602"/>
    <lineage>
        <taxon>Bacteria</taxon>
        <taxon>Bacillati</taxon>
        <taxon>Actinomycetota</taxon>
        <taxon>Actinomycetes</taxon>
        <taxon>Propionibacteriales</taxon>
        <taxon>Kribbellaceae</taxon>
        <taxon>Kribbella</taxon>
    </lineage>
</organism>
<dbReference type="RefSeq" id="WP_344182634.1">
    <property type="nucleotide sequence ID" value="NZ_BAAANC010000004.1"/>
</dbReference>
<dbReference type="Gene3D" id="3.30.450.180">
    <property type="match status" value="1"/>
</dbReference>
<dbReference type="PANTHER" id="PTHR35010:SF2">
    <property type="entry name" value="BLL4672 PROTEIN"/>
    <property type="match status" value="1"/>
</dbReference>
<dbReference type="SUPFAM" id="SSF47413">
    <property type="entry name" value="lambda repressor-like DNA-binding domains"/>
    <property type="match status" value="1"/>
</dbReference>
<dbReference type="Pfam" id="PF17765">
    <property type="entry name" value="MLTR_LBD"/>
    <property type="match status" value="1"/>
</dbReference>
<dbReference type="SMART" id="SM00530">
    <property type="entry name" value="HTH_XRE"/>
    <property type="match status" value="1"/>
</dbReference>
<dbReference type="InterPro" id="IPR001387">
    <property type="entry name" value="Cro/C1-type_HTH"/>
</dbReference>
<name>A0ABP4NBR1_9ACTN</name>
<evidence type="ECO:0000259" key="1">
    <source>
        <dbReference type="PROSITE" id="PS50943"/>
    </source>
</evidence>
<accession>A0ABP4NBR1</accession>
<protein>
    <submittedName>
        <fullName evidence="2">Helix-turn-helix transcriptional regulator</fullName>
    </submittedName>
</protein>
<evidence type="ECO:0000313" key="2">
    <source>
        <dbReference type="EMBL" id="GAA1557960.1"/>
    </source>
</evidence>
<dbReference type="InterPro" id="IPR010982">
    <property type="entry name" value="Lambda_DNA-bd_dom_sf"/>
</dbReference>
<dbReference type="CDD" id="cd00093">
    <property type="entry name" value="HTH_XRE"/>
    <property type="match status" value="1"/>
</dbReference>
<dbReference type="InterPro" id="IPR041413">
    <property type="entry name" value="MLTR_LBD"/>
</dbReference>
<gene>
    <name evidence="2" type="ORF">GCM10009741_73510</name>
</gene>